<feature type="domain" description="MaoC-like" evidence="1">
    <location>
        <begin position="8"/>
        <end position="104"/>
    </location>
</feature>
<dbReference type="RefSeq" id="WP_320217338.1">
    <property type="nucleotide sequence ID" value="NZ_JAVIIS010000060.1"/>
</dbReference>
<name>A0ABU4X4S0_9HYPH</name>
<evidence type="ECO:0000313" key="2">
    <source>
        <dbReference type="EMBL" id="MDX8443340.1"/>
    </source>
</evidence>
<dbReference type="Pfam" id="PF01575">
    <property type="entry name" value="MaoC_dehydratas"/>
    <property type="match status" value="1"/>
</dbReference>
<dbReference type="InterPro" id="IPR039375">
    <property type="entry name" value="NodN-like"/>
</dbReference>
<dbReference type="SUPFAM" id="SSF54637">
    <property type="entry name" value="Thioesterase/thiol ester dehydrase-isomerase"/>
    <property type="match status" value="1"/>
</dbReference>
<dbReference type="Gene3D" id="3.10.129.10">
    <property type="entry name" value="Hotdog Thioesterase"/>
    <property type="match status" value="1"/>
</dbReference>
<keyword evidence="3" id="KW-1185">Reference proteome</keyword>
<protein>
    <submittedName>
        <fullName evidence="2">MaoC family dehydratase</fullName>
    </submittedName>
</protein>
<reference evidence="2 3" key="1">
    <citation type="submission" date="2023-08" db="EMBL/GenBank/DDBJ databases">
        <title>Implementing the SeqCode for naming new Mesorhizobium species isolated from Vachellia karroo root nodules.</title>
        <authorList>
            <person name="Van Lill M."/>
        </authorList>
    </citation>
    <scope>NUCLEOTIDE SEQUENCE [LARGE SCALE GENOMIC DNA]</scope>
    <source>
        <strain evidence="2 3">VK3E</strain>
    </source>
</reference>
<dbReference type="PANTHER" id="PTHR42993">
    <property type="entry name" value="MAOC-LIKE DEHYDRATASE DOMAIN-CONTAINING PROTEIN"/>
    <property type="match status" value="1"/>
</dbReference>
<gene>
    <name evidence="2" type="ORF">RFM51_27605</name>
</gene>
<dbReference type="EMBL" id="JAVIIS010000060">
    <property type="protein sequence ID" value="MDX8443340.1"/>
    <property type="molecule type" value="Genomic_DNA"/>
</dbReference>
<evidence type="ECO:0000259" key="1">
    <source>
        <dbReference type="Pfam" id="PF01575"/>
    </source>
</evidence>
<dbReference type="Proteomes" id="UP001272097">
    <property type="component" value="Unassembled WGS sequence"/>
</dbReference>
<dbReference type="InterPro" id="IPR029069">
    <property type="entry name" value="HotDog_dom_sf"/>
</dbReference>
<organism evidence="2 3">
    <name type="scientific">Mesorhizobium australafricanum</name>
    <dbReference type="NCBI Taxonomy" id="3072311"/>
    <lineage>
        <taxon>Bacteria</taxon>
        <taxon>Pseudomonadati</taxon>
        <taxon>Pseudomonadota</taxon>
        <taxon>Alphaproteobacteria</taxon>
        <taxon>Hyphomicrobiales</taxon>
        <taxon>Phyllobacteriaceae</taxon>
        <taxon>Mesorhizobium</taxon>
    </lineage>
</organism>
<proteinExistence type="predicted"/>
<comment type="caution">
    <text evidence="2">The sequence shown here is derived from an EMBL/GenBank/DDBJ whole genome shotgun (WGS) entry which is preliminary data.</text>
</comment>
<dbReference type="InterPro" id="IPR002539">
    <property type="entry name" value="MaoC-like_dom"/>
</dbReference>
<dbReference type="CDD" id="cd03450">
    <property type="entry name" value="NodN"/>
    <property type="match status" value="1"/>
</dbReference>
<sequence>MGSLIGVSPWMVVDQERIDAFADVTEDHQFIHVNPEAAAKGPFGKTIAHGFLSLSLLSRMAQLAIPLPGNVAAGINYGFDRVRFLAPVQSGTRVRARFTLENVTPRPGGRLLVRYGVDVEIENEGKPALSADWLTMLVFDDNPS</sequence>
<accession>A0ABU4X4S0</accession>
<evidence type="ECO:0000313" key="3">
    <source>
        <dbReference type="Proteomes" id="UP001272097"/>
    </source>
</evidence>
<dbReference type="PANTHER" id="PTHR42993:SF1">
    <property type="entry name" value="MAOC-LIKE DEHYDRATASE DOMAIN-CONTAINING PROTEIN"/>
    <property type="match status" value="1"/>
</dbReference>